<name>A0A1B6MRE7_9HEMI</name>
<evidence type="ECO:0000313" key="2">
    <source>
        <dbReference type="EMBL" id="JAT38510.1"/>
    </source>
</evidence>
<gene>
    <name evidence="2" type="ORF">g.30780</name>
</gene>
<organism evidence="2">
    <name type="scientific">Graphocephala atropunctata</name>
    <dbReference type="NCBI Taxonomy" id="36148"/>
    <lineage>
        <taxon>Eukaryota</taxon>
        <taxon>Metazoa</taxon>
        <taxon>Ecdysozoa</taxon>
        <taxon>Arthropoda</taxon>
        <taxon>Hexapoda</taxon>
        <taxon>Insecta</taxon>
        <taxon>Pterygota</taxon>
        <taxon>Neoptera</taxon>
        <taxon>Paraneoptera</taxon>
        <taxon>Hemiptera</taxon>
        <taxon>Auchenorrhyncha</taxon>
        <taxon>Membracoidea</taxon>
        <taxon>Cicadellidae</taxon>
        <taxon>Cicadellinae</taxon>
        <taxon>Cicadellini</taxon>
        <taxon>Graphocephala</taxon>
    </lineage>
</organism>
<reference evidence="2" key="1">
    <citation type="submission" date="2015-11" db="EMBL/GenBank/DDBJ databases">
        <title>De novo transcriptome assembly of four potential Pierce s Disease insect vectors from Arizona vineyards.</title>
        <authorList>
            <person name="Tassone E.E."/>
        </authorList>
    </citation>
    <scope>NUCLEOTIDE SEQUENCE</scope>
</reference>
<dbReference type="AlphaFoldDB" id="A0A1B6MRE7"/>
<feature type="region of interest" description="Disordered" evidence="1">
    <location>
        <begin position="63"/>
        <end position="116"/>
    </location>
</feature>
<dbReference type="EMBL" id="GEBQ01001467">
    <property type="protein sequence ID" value="JAT38510.1"/>
    <property type="molecule type" value="Transcribed_RNA"/>
</dbReference>
<evidence type="ECO:0000256" key="1">
    <source>
        <dbReference type="SAM" id="MobiDB-lite"/>
    </source>
</evidence>
<accession>A0A1B6MRE7</accession>
<proteinExistence type="predicted"/>
<evidence type="ECO:0008006" key="3">
    <source>
        <dbReference type="Google" id="ProtNLM"/>
    </source>
</evidence>
<sequence length="116" mass="12712">MAVKLGAEDPAIRANFAAYWVGLGNFQRALEQLNTFNRLAQQIPNIDPEILSVVSALTSIVTRDMTPQRGDASGEETRPISQASGSHQSSTSTPQHLEISEQQLDTAQHYMESDEV</sequence>
<feature type="compositionally biased region" description="Low complexity" evidence="1">
    <location>
        <begin position="81"/>
        <end position="96"/>
    </location>
</feature>
<protein>
    <recommendedName>
        <fullName evidence="3">CCR4-NOT transcription complex subunit 10</fullName>
    </recommendedName>
</protein>